<gene>
    <name evidence="1" type="ORF">MUO15_08570</name>
</gene>
<sequence length="496" mass="59374">MVHSFKRVKEATYLTAEKSWSYRAILRYFYIQHERMREFLFPEEIYAHLKESPDFQDYTEEALHQDLDALVKWGNLLARQELGRSRTVEEFKKKRFRYQCTPYTVEFERMLVQLERIGENFGGSLEKTQFDRIYQSLLQVEAIAHQKESKPNEECAQIFEDVMTYFKQITQNTSDYIAYINSEEVEERMQTEAFLVYKDQFTMYLRDFIIALQSTVLQIQDLLSQLGRHDLQGFFTQVIDHQDQVFRFEEDSDEDPLEENMQKWWSLKAWFLGGSHGESEFEMLQMRTNETIRRITRVVQRLGERHQYFRSRKKDYLHLANWFASIENIEEAHELSSVAFGVFHTRHLWSDQIPSDDIYLDVWDEEPMIHRTNPRIRNYQEKTKAGAIESRTSDKQEMMQIHLEKRKQEKLLIEKYVNHDAIHVEDLPVVESHVRKILLTWLGKAMARKDRTIKTEYGRRVHVELVEGARVVLRSEDGELEMPKATFQFIGEKENS</sequence>
<evidence type="ECO:0000313" key="1">
    <source>
        <dbReference type="EMBL" id="UOR13491.1"/>
    </source>
</evidence>
<organism evidence="1 2">
    <name type="scientific">Halobacillus amylolyticus</name>
    <dbReference type="NCBI Taxonomy" id="2932259"/>
    <lineage>
        <taxon>Bacteria</taxon>
        <taxon>Bacillati</taxon>
        <taxon>Bacillota</taxon>
        <taxon>Bacilli</taxon>
        <taxon>Bacillales</taxon>
        <taxon>Bacillaceae</taxon>
        <taxon>Halobacillus</taxon>
    </lineage>
</organism>
<dbReference type="NCBIfam" id="TIGR02677">
    <property type="entry name" value="TIGR02677 family protein"/>
    <property type="match status" value="1"/>
</dbReference>
<dbReference type="RefSeq" id="WP_245035138.1">
    <property type="nucleotide sequence ID" value="NZ_CP095075.1"/>
</dbReference>
<dbReference type="InterPro" id="IPR013493">
    <property type="entry name" value="CHP02677"/>
</dbReference>
<proteinExistence type="predicted"/>
<name>A0ABY4HFD1_9BACI</name>
<keyword evidence="2" id="KW-1185">Reference proteome</keyword>
<evidence type="ECO:0000313" key="2">
    <source>
        <dbReference type="Proteomes" id="UP000830326"/>
    </source>
</evidence>
<dbReference type="EMBL" id="CP095075">
    <property type="protein sequence ID" value="UOR13491.1"/>
    <property type="molecule type" value="Genomic_DNA"/>
</dbReference>
<dbReference type="Pfam" id="PF09660">
    <property type="entry name" value="DUF2397"/>
    <property type="match status" value="1"/>
</dbReference>
<dbReference type="Proteomes" id="UP000830326">
    <property type="component" value="Chromosome"/>
</dbReference>
<reference evidence="1" key="1">
    <citation type="submission" date="2022-04" db="EMBL/GenBank/DDBJ databases">
        <title>Halobacillus sp. isolated from saltern.</title>
        <authorList>
            <person name="Won M."/>
            <person name="Lee C.-M."/>
            <person name="Woen H.-Y."/>
            <person name="Kwon S.-W."/>
        </authorList>
    </citation>
    <scope>NUCLEOTIDE SEQUENCE</scope>
    <source>
        <strain evidence="1">SSHM10-5</strain>
    </source>
</reference>
<protein>
    <submittedName>
        <fullName evidence="1">TIGR02677 family protein</fullName>
    </submittedName>
</protein>
<accession>A0ABY4HFD1</accession>